<accession>A0A1Y2DQV1</accession>
<organism evidence="2 3">
    <name type="scientific">Pseudomassariella vexata</name>
    <dbReference type="NCBI Taxonomy" id="1141098"/>
    <lineage>
        <taxon>Eukaryota</taxon>
        <taxon>Fungi</taxon>
        <taxon>Dikarya</taxon>
        <taxon>Ascomycota</taxon>
        <taxon>Pezizomycotina</taxon>
        <taxon>Sordariomycetes</taxon>
        <taxon>Xylariomycetidae</taxon>
        <taxon>Amphisphaeriales</taxon>
        <taxon>Pseudomassariaceae</taxon>
        <taxon>Pseudomassariella</taxon>
    </lineage>
</organism>
<keyword evidence="1" id="KW-0472">Membrane</keyword>
<dbReference type="Proteomes" id="UP000193689">
    <property type="component" value="Unassembled WGS sequence"/>
</dbReference>
<sequence length="100" mass="11527">MLAIFNGALQVFSFGVPFTRAKLIEVLLSSCWVVMVYAMEYHLSLLQMRRRGAKVPSCWRDTPSYSVSRRFEKPFQKAFGFVKSTTICRCQRDVTRKGGH</sequence>
<keyword evidence="1" id="KW-0812">Transmembrane</keyword>
<reference evidence="2 3" key="1">
    <citation type="submission" date="2016-07" db="EMBL/GenBank/DDBJ databases">
        <title>Pervasive Adenine N6-methylation of Active Genes in Fungi.</title>
        <authorList>
            <consortium name="DOE Joint Genome Institute"/>
            <person name="Mondo S.J."/>
            <person name="Dannebaum R.O."/>
            <person name="Kuo R.C."/>
            <person name="Labutti K."/>
            <person name="Haridas S."/>
            <person name="Kuo A."/>
            <person name="Salamov A."/>
            <person name="Ahrendt S.R."/>
            <person name="Lipzen A."/>
            <person name="Sullivan W."/>
            <person name="Andreopoulos W.B."/>
            <person name="Clum A."/>
            <person name="Lindquist E."/>
            <person name="Daum C."/>
            <person name="Ramamoorthy G.K."/>
            <person name="Gryganskyi A."/>
            <person name="Culley D."/>
            <person name="Magnuson J.K."/>
            <person name="James T.Y."/>
            <person name="O'Malley M.A."/>
            <person name="Stajich J.E."/>
            <person name="Spatafora J.W."/>
            <person name="Visel A."/>
            <person name="Grigoriev I.V."/>
        </authorList>
    </citation>
    <scope>NUCLEOTIDE SEQUENCE [LARGE SCALE GENOMIC DNA]</scope>
    <source>
        <strain evidence="2 3">CBS 129021</strain>
    </source>
</reference>
<proteinExistence type="predicted"/>
<feature type="transmembrane region" description="Helical" evidence="1">
    <location>
        <begin position="23"/>
        <end position="43"/>
    </location>
</feature>
<gene>
    <name evidence="2" type="ORF">BCR38DRAFT_38153</name>
</gene>
<dbReference type="EMBL" id="MCFJ01000010">
    <property type="protein sequence ID" value="ORY61661.1"/>
    <property type="molecule type" value="Genomic_DNA"/>
</dbReference>
<dbReference type="InParanoid" id="A0A1Y2DQV1"/>
<comment type="caution">
    <text evidence="2">The sequence shown here is derived from an EMBL/GenBank/DDBJ whole genome shotgun (WGS) entry which is preliminary data.</text>
</comment>
<keyword evidence="1" id="KW-1133">Transmembrane helix</keyword>
<protein>
    <submittedName>
        <fullName evidence="2">Uncharacterized protein</fullName>
    </submittedName>
</protein>
<dbReference type="RefSeq" id="XP_040713738.1">
    <property type="nucleotide sequence ID" value="XM_040857414.1"/>
</dbReference>
<evidence type="ECO:0000256" key="1">
    <source>
        <dbReference type="SAM" id="Phobius"/>
    </source>
</evidence>
<dbReference type="GeneID" id="63773626"/>
<keyword evidence="3" id="KW-1185">Reference proteome</keyword>
<evidence type="ECO:0000313" key="3">
    <source>
        <dbReference type="Proteomes" id="UP000193689"/>
    </source>
</evidence>
<evidence type="ECO:0000313" key="2">
    <source>
        <dbReference type="EMBL" id="ORY61661.1"/>
    </source>
</evidence>
<dbReference type="AlphaFoldDB" id="A0A1Y2DQV1"/>
<name>A0A1Y2DQV1_9PEZI</name>